<name>A0ABX2EMS2_9BURK</name>
<dbReference type="Gene3D" id="1.25.40.20">
    <property type="entry name" value="Ankyrin repeat-containing domain"/>
    <property type="match status" value="1"/>
</dbReference>
<sequence length="211" mass="22758">MKHRRALLIGLAALSAGGWARAGSYEDFFKAVSVDNAAGVQALLQRGFDPNSRSEEGQVALTLCLRDDAMKVAELLLSSPQLQVDAANAAGETPLMMAALKGLTDWLPRLVERGAQINREGWTPLHYAATGPEPKAVAWLLERGAQIDARSPNATTPLMMAARYGNEQSAQMLLQRGADPKLRNQRELTAADFARLAGRDRLAAQLAQAAR</sequence>
<dbReference type="PROSITE" id="PS50297">
    <property type="entry name" value="ANK_REP_REGION"/>
    <property type="match status" value="3"/>
</dbReference>
<feature type="repeat" description="ANK" evidence="3">
    <location>
        <begin position="153"/>
        <end position="185"/>
    </location>
</feature>
<feature type="chain" id="PRO_5045067649" evidence="4">
    <location>
        <begin position="23"/>
        <end position="211"/>
    </location>
</feature>
<gene>
    <name evidence="5" type="ORF">HLB44_22545</name>
</gene>
<dbReference type="EMBL" id="JABRWJ010000007">
    <property type="protein sequence ID" value="NRF69789.1"/>
    <property type="molecule type" value="Genomic_DNA"/>
</dbReference>
<dbReference type="PANTHER" id="PTHR24193:SF121">
    <property type="entry name" value="ADA2A-CONTAINING COMPLEX COMPONENT 3, ISOFORM D"/>
    <property type="match status" value="1"/>
</dbReference>
<feature type="signal peptide" evidence="4">
    <location>
        <begin position="1"/>
        <end position="22"/>
    </location>
</feature>
<reference evidence="5 6" key="1">
    <citation type="submission" date="2020-05" db="EMBL/GenBank/DDBJ databases">
        <title>Aquincola sp. isolate from soil.</title>
        <authorList>
            <person name="Han J."/>
            <person name="Kim D.-U."/>
        </authorList>
    </citation>
    <scope>NUCLEOTIDE SEQUENCE [LARGE SCALE GENOMIC DNA]</scope>
    <source>
        <strain evidence="5 6">S2</strain>
    </source>
</reference>
<dbReference type="InterPro" id="IPR002110">
    <property type="entry name" value="Ankyrin_rpt"/>
</dbReference>
<dbReference type="InterPro" id="IPR036770">
    <property type="entry name" value="Ankyrin_rpt-contain_sf"/>
</dbReference>
<evidence type="ECO:0000256" key="1">
    <source>
        <dbReference type="ARBA" id="ARBA00022737"/>
    </source>
</evidence>
<keyword evidence="1" id="KW-0677">Repeat</keyword>
<dbReference type="PANTHER" id="PTHR24193">
    <property type="entry name" value="ANKYRIN REPEAT PROTEIN"/>
    <property type="match status" value="1"/>
</dbReference>
<organism evidence="5 6">
    <name type="scientific">Pseudaquabacterium terrae</name>
    <dbReference type="NCBI Taxonomy" id="2732868"/>
    <lineage>
        <taxon>Bacteria</taxon>
        <taxon>Pseudomonadati</taxon>
        <taxon>Pseudomonadota</taxon>
        <taxon>Betaproteobacteria</taxon>
        <taxon>Burkholderiales</taxon>
        <taxon>Sphaerotilaceae</taxon>
        <taxon>Pseudaquabacterium</taxon>
    </lineage>
</organism>
<dbReference type="SMART" id="SM00248">
    <property type="entry name" value="ANK"/>
    <property type="match status" value="5"/>
</dbReference>
<proteinExistence type="predicted"/>
<dbReference type="PROSITE" id="PS50088">
    <property type="entry name" value="ANK_REPEAT"/>
    <property type="match status" value="3"/>
</dbReference>
<dbReference type="SUPFAM" id="SSF48403">
    <property type="entry name" value="Ankyrin repeat"/>
    <property type="match status" value="1"/>
</dbReference>
<comment type="caution">
    <text evidence="5">The sequence shown here is derived from an EMBL/GenBank/DDBJ whole genome shotgun (WGS) entry which is preliminary data.</text>
</comment>
<feature type="repeat" description="ANK" evidence="3">
    <location>
        <begin position="120"/>
        <end position="152"/>
    </location>
</feature>
<keyword evidence="4" id="KW-0732">Signal</keyword>
<keyword evidence="6" id="KW-1185">Reference proteome</keyword>
<dbReference type="Pfam" id="PF12796">
    <property type="entry name" value="Ank_2"/>
    <property type="match status" value="1"/>
</dbReference>
<dbReference type="InterPro" id="IPR050663">
    <property type="entry name" value="Ankyrin-SOCS_Box"/>
</dbReference>
<evidence type="ECO:0000256" key="4">
    <source>
        <dbReference type="SAM" id="SignalP"/>
    </source>
</evidence>
<accession>A0ABX2EMS2</accession>
<dbReference type="RefSeq" id="WP_173127426.1">
    <property type="nucleotide sequence ID" value="NZ_JABRWJ010000007.1"/>
</dbReference>
<evidence type="ECO:0000256" key="3">
    <source>
        <dbReference type="PROSITE-ProRule" id="PRU00023"/>
    </source>
</evidence>
<protein>
    <submittedName>
        <fullName evidence="5">Ankyrin repeat domain-containing protein</fullName>
    </submittedName>
</protein>
<dbReference type="Proteomes" id="UP000737171">
    <property type="component" value="Unassembled WGS sequence"/>
</dbReference>
<keyword evidence="2 3" id="KW-0040">ANK repeat</keyword>
<evidence type="ECO:0000256" key="2">
    <source>
        <dbReference type="ARBA" id="ARBA00023043"/>
    </source>
</evidence>
<feature type="repeat" description="ANK" evidence="3">
    <location>
        <begin position="90"/>
        <end position="122"/>
    </location>
</feature>
<evidence type="ECO:0000313" key="5">
    <source>
        <dbReference type="EMBL" id="NRF69789.1"/>
    </source>
</evidence>
<evidence type="ECO:0000313" key="6">
    <source>
        <dbReference type="Proteomes" id="UP000737171"/>
    </source>
</evidence>